<dbReference type="PRINTS" id="PR00371">
    <property type="entry name" value="FPNCR"/>
</dbReference>
<dbReference type="InterPro" id="IPR008333">
    <property type="entry name" value="Cbr1-like_FAD-bd_dom"/>
</dbReference>
<gene>
    <name evidence="2" type="ORF">MGWOODY_Tha426</name>
</gene>
<organism evidence="2">
    <name type="scientific">hydrothermal vent metagenome</name>
    <dbReference type="NCBI Taxonomy" id="652676"/>
    <lineage>
        <taxon>unclassified sequences</taxon>
        <taxon>metagenomes</taxon>
        <taxon>ecological metagenomes</taxon>
    </lineage>
</organism>
<dbReference type="InterPro" id="IPR012675">
    <property type="entry name" value="Beta-grasp_dom_sf"/>
</dbReference>
<dbReference type="InterPro" id="IPR039261">
    <property type="entry name" value="FNR_nucleotide-bd"/>
</dbReference>
<dbReference type="EMBL" id="CZQC01000043">
    <property type="protein sequence ID" value="CUS41479.1"/>
    <property type="molecule type" value="Genomic_DNA"/>
</dbReference>
<protein>
    <submittedName>
        <fullName evidence="2">Flavodoxin reductases (Ferredoxin-NADPH reductases) family 1</fullName>
    </submittedName>
</protein>
<dbReference type="Gene3D" id="3.10.20.30">
    <property type="match status" value="1"/>
</dbReference>
<dbReference type="Pfam" id="PF00970">
    <property type="entry name" value="FAD_binding_6"/>
    <property type="match status" value="1"/>
</dbReference>
<dbReference type="PRINTS" id="PR00410">
    <property type="entry name" value="PHEHYDRXLASE"/>
</dbReference>
<dbReference type="Gene3D" id="2.40.30.10">
    <property type="entry name" value="Translation factors"/>
    <property type="match status" value="1"/>
</dbReference>
<accession>A0A160TEY9</accession>
<dbReference type="InterPro" id="IPR017927">
    <property type="entry name" value="FAD-bd_FR_type"/>
</dbReference>
<name>A0A160TEY9_9ZZZZ</name>
<dbReference type="Pfam" id="PF00175">
    <property type="entry name" value="NAD_binding_1"/>
    <property type="match status" value="1"/>
</dbReference>
<dbReference type="PANTHER" id="PTHR47354:SF3">
    <property type="entry name" value="OXIDOREDUCTASE-RELATED"/>
    <property type="match status" value="1"/>
</dbReference>
<dbReference type="GO" id="GO:0051536">
    <property type="term" value="F:iron-sulfur cluster binding"/>
    <property type="evidence" value="ECO:0007669"/>
    <property type="project" value="InterPro"/>
</dbReference>
<dbReference type="InterPro" id="IPR050415">
    <property type="entry name" value="MRET"/>
</dbReference>
<reference evidence="2" key="1">
    <citation type="submission" date="2015-10" db="EMBL/GenBank/DDBJ databases">
        <authorList>
            <person name="Gilbert D.G."/>
        </authorList>
    </citation>
    <scope>NUCLEOTIDE SEQUENCE</scope>
</reference>
<dbReference type="CDD" id="cd06216">
    <property type="entry name" value="FNR_iron_sulfur_binding_2"/>
    <property type="match status" value="1"/>
</dbReference>
<dbReference type="SUPFAM" id="SSF54292">
    <property type="entry name" value="2Fe-2S ferredoxin-like"/>
    <property type="match status" value="1"/>
</dbReference>
<dbReference type="SUPFAM" id="SSF52343">
    <property type="entry name" value="Ferredoxin reductase-like, C-terminal NADP-linked domain"/>
    <property type="match status" value="1"/>
</dbReference>
<dbReference type="InterPro" id="IPR017938">
    <property type="entry name" value="Riboflavin_synthase-like_b-brl"/>
</dbReference>
<sequence>MSQRELTIPSGSAGAKAWNWLAQSLTQHDQMTAYFEPLIQIVLPQWTTTGYRSKVVQVRRETADVYTLVIKPSGRWPQFTPGQYLEITAERDGARQSRYFSISCSPEQYSRSGNIELTIRVQEGGRITPWLREHFEHGGIVTLSAAQGEFVLPAGNEPLLMIAGGSGITPFRSMLQHLGASKSSRDVHLMYYGRDAQSLLFRDEFERLAAEHSNIHVTFMDGEEVGVISEEHITEHCADYAERLAMICGPTPMIKRSRTLLQEMGVAVERIDFEYFGAAPIEMERESADDALVSFERSGLFTEVSAKEPTSLLDVAESQGLKPVSGCRIGVCHQCKCTKKSGVVYNTKTGAYSDTGHEDIQLCISVAVNDVVLDI</sequence>
<dbReference type="Gene3D" id="3.40.50.80">
    <property type="entry name" value="Nucleotide-binding domain of ferredoxin-NADP reductase (FNR) module"/>
    <property type="match status" value="1"/>
</dbReference>
<dbReference type="InterPro" id="IPR001041">
    <property type="entry name" value="2Fe-2S_ferredoxin-type"/>
</dbReference>
<evidence type="ECO:0000313" key="2">
    <source>
        <dbReference type="EMBL" id="CUS41479.1"/>
    </source>
</evidence>
<dbReference type="GO" id="GO:0016491">
    <property type="term" value="F:oxidoreductase activity"/>
    <property type="evidence" value="ECO:0007669"/>
    <property type="project" value="InterPro"/>
</dbReference>
<dbReference type="InterPro" id="IPR001433">
    <property type="entry name" value="OxRdtase_FAD/NAD-bd"/>
</dbReference>
<dbReference type="InterPro" id="IPR001709">
    <property type="entry name" value="Flavoprot_Pyr_Nucl_cyt_Rdtase"/>
</dbReference>
<dbReference type="SUPFAM" id="SSF63380">
    <property type="entry name" value="Riboflavin synthase domain-like"/>
    <property type="match status" value="1"/>
</dbReference>
<dbReference type="PANTHER" id="PTHR47354">
    <property type="entry name" value="NADH OXIDOREDUCTASE HCR"/>
    <property type="match status" value="1"/>
</dbReference>
<evidence type="ECO:0000259" key="1">
    <source>
        <dbReference type="PROSITE" id="PS51384"/>
    </source>
</evidence>
<proteinExistence type="predicted"/>
<dbReference type="InterPro" id="IPR036010">
    <property type="entry name" value="2Fe-2S_ferredoxin-like_sf"/>
</dbReference>
<dbReference type="Pfam" id="PF00111">
    <property type="entry name" value="Fer2"/>
    <property type="match status" value="1"/>
</dbReference>
<dbReference type="AlphaFoldDB" id="A0A160TEY9"/>
<dbReference type="PROSITE" id="PS51384">
    <property type="entry name" value="FAD_FR"/>
    <property type="match status" value="1"/>
</dbReference>
<dbReference type="CDD" id="cd00207">
    <property type="entry name" value="fer2"/>
    <property type="match status" value="1"/>
</dbReference>
<feature type="domain" description="FAD-binding FR-type" evidence="1">
    <location>
        <begin position="48"/>
        <end position="153"/>
    </location>
</feature>